<dbReference type="InterPro" id="IPR008030">
    <property type="entry name" value="NmrA-like"/>
</dbReference>
<dbReference type="AlphaFoldDB" id="A0A366M3K7"/>
<evidence type="ECO:0000259" key="1">
    <source>
        <dbReference type="Pfam" id="PF05368"/>
    </source>
</evidence>
<dbReference type="Pfam" id="PF05368">
    <property type="entry name" value="NmrA"/>
    <property type="match status" value="1"/>
</dbReference>
<dbReference type="InterPro" id="IPR036291">
    <property type="entry name" value="NAD(P)-bd_dom_sf"/>
</dbReference>
<keyword evidence="3" id="KW-1185">Reference proteome</keyword>
<evidence type="ECO:0000313" key="3">
    <source>
        <dbReference type="Proteomes" id="UP000253303"/>
    </source>
</evidence>
<dbReference type="EMBL" id="QMEY01000002">
    <property type="protein sequence ID" value="RBQ20771.1"/>
    <property type="molecule type" value="Genomic_DNA"/>
</dbReference>
<dbReference type="InterPro" id="IPR051604">
    <property type="entry name" value="Ergot_Alk_Oxidoreductase"/>
</dbReference>
<dbReference type="Proteomes" id="UP000253303">
    <property type="component" value="Unassembled WGS sequence"/>
</dbReference>
<dbReference type="PANTHER" id="PTHR43162">
    <property type="match status" value="1"/>
</dbReference>
<accession>A0A366M3K7</accession>
<evidence type="ECO:0000313" key="2">
    <source>
        <dbReference type="EMBL" id="RBQ20771.1"/>
    </source>
</evidence>
<dbReference type="RefSeq" id="WP_113979728.1">
    <property type="nucleotide sequence ID" value="NZ_QMEY01000002.1"/>
</dbReference>
<feature type="domain" description="NmrA-like" evidence="1">
    <location>
        <begin position="2"/>
        <end position="278"/>
    </location>
</feature>
<proteinExistence type="predicted"/>
<reference evidence="2 3" key="1">
    <citation type="submission" date="2018-06" db="EMBL/GenBank/DDBJ databases">
        <title>Sphaerisporangium craniellae sp. nov., isolated from a marine sponge in the South China Sea.</title>
        <authorList>
            <person name="Li L."/>
        </authorList>
    </citation>
    <scope>NUCLEOTIDE SEQUENCE [LARGE SCALE GENOMIC DNA]</scope>
    <source>
        <strain evidence="2 3">LHW63015</strain>
    </source>
</reference>
<organism evidence="2 3">
    <name type="scientific">Spongiactinospora rosea</name>
    <dbReference type="NCBI Taxonomy" id="2248750"/>
    <lineage>
        <taxon>Bacteria</taxon>
        <taxon>Bacillati</taxon>
        <taxon>Actinomycetota</taxon>
        <taxon>Actinomycetes</taxon>
        <taxon>Streptosporangiales</taxon>
        <taxon>Streptosporangiaceae</taxon>
        <taxon>Spongiactinospora</taxon>
    </lineage>
</organism>
<dbReference type="OrthoDB" id="4457504at2"/>
<comment type="caution">
    <text evidence="2">The sequence shown here is derived from an EMBL/GenBank/DDBJ whole genome shotgun (WGS) entry which is preliminary data.</text>
</comment>
<name>A0A366M3K7_9ACTN</name>
<sequence>MILVTGATGSIGRHLVRELLERDLPVRAFVRDAAKGRALGCEFAVGDLDDLSSLATALKGVDRVFLNTGGVVPVDGEQPMVRQQRTAIDLAREAGVSQVVKLSVWQPGPGGKLSVGAHWAIERHLKESGPPWTILQPNAFMQNFLTGQAAFTMNGDLHGAYGDGRMSYIDCADIAACAARLLADGGGIGETYALSGPEALDHHTVAARLSATIGRTVRYVDHAPEEFASILTAQGVPAWFAADAAALYADTAAGQLAATTSAVRDLTGRDPRTFDEFLMANRDRLRAATHLGR</sequence>
<dbReference type="Gene3D" id="3.40.50.720">
    <property type="entry name" value="NAD(P)-binding Rossmann-like Domain"/>
    <property type="match status" value="1"/>
</dbReference>
<dbReference type="Gene3D" id="3.90.25.10">
    <property type="entry name" value="UDP-galactose 4-epimerase, domain 1"/>
    <property type="match status" value="1"/>
</dbReference>
<dbReference type="PANTHER" id="PTHR43162:SF1">
    <property type="entry name" value="PRESTALK A DIFFERENTIATION PROTEIN A"/>
    <property type="match status" value="1"/>
</dbReference>
<dbReference type="SUPFAM" id="SSF51735">
    <property type="entry name" value="NAD(P)-binding Rossmann-fold domains"/>
    <property type="match status" value="1"/>
</dbReference>
<gene>
    <name evidence="2" type="ORF">DP939_06750</name>
</gene>
<protein>
    <submittedName>
        <fullName evidence="2">SDR family NAD(P)-dependent oxidoreductase</fullName>
    </submittedName>
</protein>